<reference evidence="1 2" key="1">
    <citation type="journal article" date="2012" name="Genome Biol.">
        <title>Sequencing three crocodilian genomes to illuminate the evolution of archosaurs and amniotes.</title>
        <authorList>
            <person name="St John J.A."/>
            <person name="Braun E.L."/>
            <person name="Isberg S.R."/>
            <person name="Miles L.G."/>
            <person name="Chong A.Y."/>
            <person name="Gongora J."/>
            <person name="Dalzell P."/>
            <person name="Moran C."/>
            <person name="Bed'hom B."/>
            <person name="Abzhanov A."/>
            <person name="Burgess S.C."/>
            <person name="Cooksey A.M."/>
            <person name="Castoe T.A."/>
            <person name="Crawford N.G."/>
            <person name="Densmore L.D."/>
            <person name="Drew J.C."/>
            <person name="Edwards S.V."/>
            <person name="Faircloth B.C."/>
            <person name="Fujita M.K."/>
            <person name="Greenwold M.J."/>
            <person name="Hoffmann F.G."/>
            <person name="Howard J.M."/>
            <person name="Iguchi T."/>
            <person name="Janes D.E."/>
            <person name="Khan S.Y."/>
            <person name="Kohno S."/>
            <person name="de Koning A.J."/>
            <person name="Lance S.L."/>
            <person name="McCarthy F.M."/>
            <person name="McCormack J.E."/>
            <person name="Merchant M.E."/>
            <person name="Peterson D.G."/>
            <person name="Pollock D.D."/>
            <person name="Pourmand N."/>
            <person name="Raney B.J."/>
            <person name="Roessler K.A."/>
            <person name="Sanford J.R."/>
            <person name="Sawyer R.H."/>
            <person name="Schmidt C.J."/>
            <person name="Triplett E.W."/>
            <person name="Tuberville T.D."/>
            <person name="Venegas-Anaya M."/>
            <person name="Howard J.T."/>
            <person name="Jarvis E.D."/>
            <person name="Guillette L.J.Jr."/>
            <person name="Glenn T.C."/>
            <person name="Green R.E."/>
            <person name="Ray D.A."/>
        </authorList>
    </citation>
    <scope>NUCLEOTIDE SEQUENCE [LARGE SCALE GENOMIC DNA]</scope>
    <source>
        <strain evidence="1">KSC_2009_1</strain>
    </source>
</reference>
<gene>
    <name evidence="1" type="ORF">Y1Q_0017600</name>
</gene>
<protein>
    <submittedName>
        <fullName evidence="1">Uncharacterized protein</fullName>
    </submittedName>
</protein>
<proteinExistence type="predicted"/>
<sequence length="94" mass="10708">METITTNAKRQSAYIFMEQVHCLLSTLIGNLDWICYPGKSLEMCEITAEKANHLPLATEMNTPRKTYLEEINSKFNNLQGIYPSAKTRRGRTAP</sequence>
<organism evidence="1 2">
    <name type="scientific">Alligator mississippiensis</name>
    <name type="common">American alligator</name>
    <dbReference type="NCBI Taxonomy" id="8496"/>
    <lineage>
        <taxon>Eukaryota</taxon>
        <taxon>Metazoa</taxon>
        <taxon>Chordata</taxon>
        <taxon>Craniata</taxon>
        <taxon>Vertebrata</taxon>
        <taxon>Euteleostomi</taxon>
        <taxon>Archelosauria</taxon>
        <taxon>Archosauria</taxon>
        <taxon>Crocodylia</taxon>
        <taxon>Alligatoridae</taxon>
        <taxon>Alligatorinae</taxon>
        <taxon>Alligator</taxon>
    </lineage>
</organism>
<name>A0A151P2L1_ALLMI</name>
<comment type="caution">
    <text evidence="1">The sequence shown here is derived from an EMBL/GenBank/DDBJ whole genome shotgun (WGS) entry which is preliminary data.</text>
</comment>
<evidence type="ECO:0000313" key="2">
    <source>
        <dbReference type="Proteomes" id="UP000050525"/>
    </source>
</evidence>
<accession>A0A151P2L1</accession>
<keyword evidence="2" id="KW-1185">Reference proteome</keyword>
<evidence type="ECO:0000313" key="1">
    <source>
        <dbReference type="EMBL" id="KYO43318.1"/>
    </source>
</evidence>
<dbReference type="Proteomes" id="UP000050525">
    <property type="component" value="Unassembled WGS sequence"/>
</dbReference>
<dbReference type="EMBL" id="AKHW03001210">
    <property type="protein sequence ID" value="KYO43318.1"/>
    <property type="molecule type" value="Genomic_DNA"/>
</dbReference>
<dbReference type="AlphaFoldDB" id="A0A151P2L1"/>